<evidence type="ECO:0000259" key="16">
    <source>
        <dbReference type="Pfam" id="PF18075"/>
    </source>
</evidence>
<dbReference type="GO" id="GO:0032153">
    <property type="term" value="C:cell division site"/>
    <property type="evidence" value="ECO:0007669"/>
    <property type="project" value="TreeGrafter"/>
</dbReference>
<evidence type="ECO:0000256" key="7">
    <source>
        <dbReference type="ARBA" id="ARBA00022618"/>
    </source>
</evidence>
<dbReference type="Pfam" id="PF18075">
    <property type="entry name" value="FtsX_ECD"/>
    <property type="match status" value="1"/>
</dbReference>
<gene>
    <name evidence="17" type="ordered locus">Mar181_3410</name>
</gene>
<dbReference type="GO" id="GO:0051301">
    <property type="term" value="P:cell division"/>
    <property type="evidence" value="ECO:0007669"/>
    <property type="project" value="UniProtKB-KW"/>
</dbReference>
<evidence type="ECO:0000256" key="6">
    <source>
        <dbReference type="ARBA" id="ARBA00022519"/>
    </source>
</evidence>
<dbReference type="EMBL" id="CP002771">
    <property type="protein sequence ID" value="AEF56426.1"/>
    <property type="molecule type" value="Genomic_DNA"/>
</dbReference>
<evidence type="ECO:0000256" key="12">
    <source>
        <dbReference type="PIRNR" id="PIRNR003097"/>
    </source>
</evidence>
<feature type="domain" description="FtsX extracellular" evidence="16">
    <location>
        <begin position="92"/>
        <end position="185"/>
    </location>
</feature>
<keyword evidence="9 14" id="KW-1133">Transmembrane helix</keyword>
<dbReference type="NCBIfam" id="TIGR00439">
    <property type="entry name" value="FtsX_Gneg"/>
    <property type="match status" value="1"/>
</dbReference>
<evidence type="ECO:0000313" key="18">
    <source>
        <dbReference type="Proteomes" id="UP000009230"/>
    </source>
</evidence>
<dbReference type="InterPro" id="IPR003838">
    <property type="entry name" value="ABC3_permease_C"/>
</dbReference>
<dbReference type="Proteomes" id="UP000009230">
    <property type="component" value="Chromosome"/>
</dbReference>
<dbReference type="PIRSF" id="PIRSF003097">
    <property type="entry name" value="FtsX"/>
    <property type="match status" value="1"/>
</dbReference>
<dbReference type="STRING" id="491952.Mar181_3410"/>
<reference evidence="17 18" key="1">
    <citation type="journal article" date="2012" name="Stand. Genomic Sci.">
        <title>Complete genome sequence of Marinomonas posidonica type strain (IVIA-Po-181(T)).</title>
        <authorList>
            <person name="Lucas-Elio P."/>
            <person name="Goodwin L."/>
            <person name="Woyke T."/>
            <person name="Pitluck S."/>
            <person name="Nolan M."/>
            <person name="Kyrpides N.C."/>
            <person name="Detter J.C."/>
            <person name="Copeland A."/>
            <person name="Lu M."/>
            <person name="Bruce D."/>
            <person name="Detter C."/>
            <person name="Tapia R."/>
            <person name="Han S."/>
            <person name="Land M.L."/>
            <person name="Ivanova N."/>
            <person name="Mikhailova N."/>
            <person name="Johnston A.W."/>
            <person name="Sanchez-Amat A."/>
        </authorList>
    </citation>
    <scope>NUCLEOTIDE SEQUENCE [LARGE SCALE GENOMIC DNA]</scope>
    <source>
        <strain evidence="18">CECT 7376 / NCIMB 14433 / IVIA-Po-181</strain>
    </source>
</reference>
<dbReference type="Pfam" id="PF02687">
    <property type="entry name" value="FtsX"/>
    <property type="match status" value="1"/>
</dbReference>
<keyword evidence="5 12" id="KW-1003">Cell membrane</keyword>
<comment type="function">
    <text evidence="12">Part of the ABC transporter FtsEX involved in cellular division.</text>
</comment>
<feature type="transmembrane region" description="Helical" evidence="14">
    <location>
        <begin position="207"/>
        <end position="231"/>
    </location>
</feature>
<feature type="region of interest" description="Disordered" evidence="13">
    <location>
        <begin position="1"/>
        <end position="22"/>
    </location>
</feature>
<evidence type="ECO:0000256" key="2">
    <source>
        <dbReference type="ARBA" id="ARBA00007379"/>
    </source>
</evidence>
<keyword evidence="11 12" id="KW-0131">Cell cycle</keyword>
<keyword evidence="18" id="KW-1185">Reference proteome</keyword>
<name>F6CUK6_MARPP</name>
<proteinExistence type="inferred from homology"/>
<dbReference type="Gene3D" id="3.30.70.3040">
    <property type="match status" value="1"/>
</dbReference>
<organism evidence="17 18">
    <name type="scientific">Marinomonas posidonica (strain CECT 7376 / NCIMB 14433 / IVIA-Po-181)</name>
    <dbReference type="NCBI Taxonomy" id="491952"/>
    <lineage>
        <taxon>Bacteria</taxon>
        <taxon>Pseudomonadati</taxon>
        <taxon>Pseudomonadota</taxon>
        <taxon>Gammaproteobacteria</taxon>
        <taxon>Oceanospirillales</taxon>
        <taxon>Oceanospirillaceae</taxon>
        <taxon>Marinomonas</taxon>
    </lineage>
</organism>
<sequence>MAQKPSQRGATRASVKASKHHWPTRSSFNANLYFLQHKTTLKESFARLLSYPLASVMTVMVIAIALSLPGGLYVVLKNVQTVTDQWERQSVITLYLFPNLEDTEALALSHQISAQPDVASVEYISKEEGLRYFERSSGYEQTLSSLSENPLPIVLRVIPREAVDVTTLSSLQALRDELATKPEVDIAELDAQWLQRLANILSFGQRFSYALSVLLVIAVLLIVGNTIRVAVESRRDEVLVMKLVGATDAYIRRPFLYMGFWFGILGGVFASLCILVLSWWVSAPAERLIDLYQSDFQLQTFNADEIVLCLTISAFVGVFGAWIAVNRHIANIELQ</sequence>
<evidence type="ECO:0000256" key="9">
    <source>
        <dbReference type="ARBA" id="ARBA00022989"/>
    </source>
</evidence>
<evidence type="ECO:0000256" key="14">
    <source>
        <dbReference type="SAM" id="Phobius"/>
    </source>
</evidence>
<evidence type="ECO:0000259" key="15">
    <source>
        <dbReference type="Pfam" id="PF02687"/>
    </source>
</evidence>
<feature type="transmembrane region" description="Helical" evidence="14">
    <location>
        <begin position="260"/>
        <end position="281"/>
    </location>
</feature>
<comment type="similarity">
    <text evidence="2 12">Belongs to the ABC-4 integral membrane protein family. FtsX subfamily.</text>
</comment>
<evidence type="ECO:0000256" key="10">
    <source>
        <dbReference type="ARBA" id="ARBA00023136"/>
    </source>
</evidence>
<comment type="subunit">
    <text evidence="3">Forms a membrane-associated complex with FtsE.</text>
</comment>
<feature type="domain" description="ABC3 transporter permease C-terminal" evidence="15">
    <location>
        <begin position="210"/>
        <end position="327"/>
    </location>
</feature>
<evidence type="ECO:0000256" key="4">
    <source>
        <dbReference type="ARBA" id="ARBA00021907"/>
    </source>
</evidence>
<keyword evidence="6 12" id="KW-0997">Cell inner membrane</keyword>
<evidence type="ECO:0000256" key="1">
    <source>
        <dbReference type="ARBA" id="ARBA00004429"/>
    </source>
</evidence>
<evidence type="ECO:0000256" key="8">
    <source>
        <dbReference type="ARBA" id="ARBA00022692"/>
    </source>
</evidence>
<dbReference type="eggNOG" id="COG2177">
    <property type="taxonomic scope" value="Bacteria"/>
</dbReference>
<dbReference type="RefSeq" id="WP_013797892.1">
    <property type="nucleotide sequence ID" value="NC_015559.1"/>
</dbReference>
<dbReference type="PANTHER" id="PTHR47755">
    <property type="entry name" value="CELL DIVISION PROTEIN FTSX"/>
    <property type="match status" value="1"/>
</dbReference>
<dbReference type="InterPro" id="IPR040690">
    <property type="entry name" value="FtsX_ECD"/>
</dbReference>
<dbReference type="InterPro" id="IPR004513">
    <property type="entry name" value="FtsX"/>
</dbReference>
<evidence type="ECO:0000256" key="3">
    <source>
        <dbReference type="ARBA" id="ARBA00011160"/>
    </source>
</evidence>
<feature type="transmembrane region" description="Helical" evidence="14">
    <location>
        <begin position="301"/>
        <end position="325"/>
    </location>
</feature>
<protein>
    <recommendedName>
        <fullName evidence="4 12">Cell division protein FtsX</fullName>
    </recommendedName>
</protein>
<dbReference type="InterPro" id="IPR047590">
    <property type="entry name" value="FtsX_proteobact-type"/>
</dbReference>
<dbReference type="OrthoDB" id="9813411at2"/>
<dbReference type="GO" id="GO:0005886">
    <property type="term" value="C:plasma membrane"/>
    <property type="evidence" value="ECO:0007669"/>
    <property type="project" value="UniProtKB-SubCell"/>
</dbReference>
<keyword evidence="7 12" id="KW-0132">Cell division</keyword>
<keyword evidence="10 12" id="KW-0472">Membrane</keyword>
<evidence type="ECO:0000313" key="17">
    <source>
        <dbReference type="EMBL" id="AEF56426.1"/>
    </source>
</evidence>
<dbReference type="PANTHER" id="PTHR47755:SF1">
    <property type="entry name" value="CELL DIVISION PROTEIN FTSX"/>
    <property type="match status" value="1"/>
</dbReference>
<dbReference type="HOGENOM" id="CLU_073546_0_0_6"/>
<dbReference type="AlphaFoldDB" id="F6CUK6"/>
<evidence type="ECO:0000256" key="13">
    <source>
        <dbReference type="SAM" id="MobiDB-lite"/>
    </source>
</evidence>
<feature type="transmembrane region" description="Helical" evidence="14">
    <location>
        <begin position="48"/>
        <end position="68"/>
    </location>
</feature>
<evidence type="ECO:0000256" key="5">
    <source>
        <dbReference type="ARBA" id="ARBA00022475"/>
    </source>
</evidence>
<keyword evidence="8 14" id="KW-0812">Transmembrane</keyword>
<comment type="subcellular location">
    <subcellularLocation>
        <location evidence="1">Cell inner membrane</location>
        <topology evidence="1">Multi-pass membrane protein</topology>
    </subcellularLocation>
</comment>
<dbReference type="KEGG" id="mpc:Mar181_3410"/>
<accession>F6CUK6</accession>
<evidence type="ECO:0000256" key="11">
    <source>
        <dbReference type="ARBA" id="ARBA00023306"/>
    </source>
</evidence>